<evidence type="ECO:0000313" key="3">
    <source>
        <dbReference type="Proteomes" id="UP000219993"/>
    </source>
</evidence>
<proteinExistence type="predicted"/>
<dbReference type="OrthoDB" id="9808135at2"/>
<dbReference type="Proteomes" id="UP000219993">
    <property type="component" value="Chromosome"/>
</dbReference>
<keyword evidence="1" id="KW-0813">Transport</keyword>
<keyword evidence="1" id="KW-0406">Ion transport</keyword>
<gene>
    <name evidence="2" type="ORF">BEI_2357</name>
</gene>
<protein>
    <submittedName>
        <fullName evidence="2">Na+/H+ antiporter NhaA type</fullName>
    </submittedName>
</protein>
<dbReference type="Pfam" id="PF06965">
    <property type="entry name" value="Na_H_antiport_1"/>
    <property type="match status" value="1"/>
</dbReference>
<dbReference type="AlphaFoldDB" id="A0A291P8X9"/>
<reference evidence="2 3" key="1">
    <citation type="journal article" date="2017" name="Sci. Rep.">
        <title>Revealing the Saline Adaptation Strategies of the Halophilic Bacterium Halomonas beimenensis through High-throughput Omics and Transposon Mutagenesis Approaches.</title>
        <authorList>
            <person name="Chen Y.H."/>
            <person name="Lin S.S."/>
            <person name="Shyu Y.T."/>
        </authorList>
    </citation>
    <scope>NUCLEOTIDE SEQUENCE [LARGE SCALE GENOMIC DNA]</scope>
    <source>
        <strain evidence="2 3">NTU-111</strain>
    </source>
</reference>
<dbReference type="GO" id="GO:0016020">
    <property type="term" value="C:membrane"/>
    <property type="evidence" value="ECO:0007669"/>
    <property type="project" value="InterPro"/>
</dbReference>
<evidence type="ECO:0000256" key="1">
    <source>
        <dbReference type="ARBA" id="ARBA00023201"/>
    </source>
</evidence>
<keyword evidence="3" id="KW-1185">Reference proteome</keyword>
<organism evidence="2 3">
    <name type="scientific">Halomonas beimenensis</name>
    <dbReference type="NCBI Taxonomy" id="475662"/>
    <lineage>
        <taxon>Bacteria</taxon>
        <taxon>Pseudomonadati</taxon>
        <taxon>Pseudomonadota</taxon>
        <taxon>Gammaproteobacteria</taxon>
        <taxon>Oceanospirillales</taxon>
        <taxon>Halomonadaceae</taxon>
        <taxon>Halomonas</taxon>
    </lineage>
</organism>
<dbReference type="InterPro" id="IPR023171">
    <property type="entry name" value="Na/H_antiporter_dom_sf"/>
</dbReference>
<dbReference type="GO" id="GO:0006814">
    <property type="term" value="P:sodium ion transport"/>
    <property type="evidence" value="ECO:0007669"/>
    <property type="project" value="UniProtKB-KW"/>
</dbReference>
<dbReference type="RefSeq" id="WP_097789686.1">
    <property type="nucleotide sequence ID" value="NZ_BAAADT010000004.1"/>
</dbReference>
<name>A0A291P8X9_9GAMM</name>
<dbReference type="EMBL" id="CP021435">
    <property type="protein sequence ID" value="ATJ83344.1"/>
    <property type="molecule type" value="Genomic_DNA"/>
</dbReference>
<keyword evidence="1" id="KW-0915">Sodium</keyword>
<dbReference type="KEGG" id="hbe:BEI_2357"/>
<sequence>MVTGISFTMSLFIAGLAFDAATALLPARQGVLAMAALVEATVLAVTLPRSAVLRSTSESQP</sequence>
<accession>A0A291P8X9</accession>
<dbReference type="InterPro" id="IPR004670">
    <property type="entry name" value="NhaA"/>
</dbReference>
<keyword evidence="1" id="KW-0739">Sodium transport</keyword>
<dbReference type="Gene3D" id="1.20.1530.10">
    <property type="entry name" value="Na+/H+ antiporter like domain"/>
    <property type="match status" value="1"/>
</dbReference>
<dbReference type="GO" id="GO:0006885">
    <property type="term" value="P:regulation of pH"/>
    <property type="evidence" value="ECO:0007669"/>
    <property type="project" value="InterPro"/>
</dbReference>
<evidence type="ECO:0000313" key="2">
    <source>
        <dbReference type="EMBL" id="ATJ83344.1"/>
    </source>
</evidence>